<dbReference type="KEGG" id="sdn:Sden_2349"/>
<feature type="transmembrane region" description="Helical" evidence="2">
    <location>
        <begin position="53"/>
        <end position="75"/>
    </location>
</feature>
<dbReference type="AlphaFoldDB" id="Q12LP7"/>
<evidence type="ECO:0000313" key="4">
    <source>
        <dbReference type="Proteomes" id="UP000001982"/>
    </source>
</evidence>
<keyword evidence="4" id="KW-1185">Reference proteome</keyword>
<dbReference type="PANTHER" id="PTHR34351:SF1">
    <property type="entry name" value="SLR1927 PROTEIN"/>
    <property type="match status" value="1"/>
</dbReference>
<dbReference type="STRING" id="318161.Sden_2349"/>
<dbReference type="EMBL" id="CP000302">
    <property type="protein sequence ID" value="ABE55629.1"/>
    <property type="molecule type" value="Genomic_DNA"/>
</dbReference>
<name>Q12LP7_SHEDO</name>
<organism evidence="3 4">
    <name type="scientific">Shewanella denitrificans (strain OS217 / ATCC BAA-1090 / DSM 15013)</name>
    <dbReference type="NCBI Taxonomy" id="318161"/>
    <lineage>
        <taxon>Bacteria</taxon>
        <taxon>Pseudomonadati</taxon>
        <taxon>Pseudomonadota</taxon>
        <taxon>Gammaproteobacteria</taxon>
        <taxon>Alteromonadales</taxon>
        <taxon>Shewanellaceae</taxon>
        <taxon>Shewanella</taxon>
    </lineage>
</organism>
<evidence type="ECO:0000256" key="2">
    <source>
        <dbReference type="SAM" id="Phobius"/>
    </source>
</evidence>
<evidence type="ECO:0000313" key="3">
    <source>
        <dbReference type="EMBL" id="ABE55629.1"/>
    </source>
</evidence>
<proteinExistence type="predicted"/>
<feature type="transmembrane region" description="Helical" evidence="2">
    <location>
        <begin position="81"/>
        <end position="102"/>
    </location>
</feature>
<dbReference type="OrthoDB" id="5298497at2"/>
<feature type="compositionally biased region" description="Polar residues" evidence="1">
    <location>
        <begin position="369"/>
        <end position="382"/>
    </location>
</feature>
<dbReference type="HOGENOM" id="CLU_054568_0_0_6"/>
<keyword evidence="2" id="KW-0812">Transmembrane</keyword>
<keyword evidence="2" id="KW-1133">Transmembrane helix</keyword>
<dbReference type="Proteomes" id="UP000001982">
    <property type="component" value="Chromosome"/>
</dbReference>
<dbReference type="eggNOG" id="COG1721">
    <property type="taxonomic scope" value="Bacteria"/>
</dbReference>
<sequence>MKQTQAAAFDGLAQPRPHFLQRLIPLGLRLRWQTWLAKRIPASRQFTLSHKSIFILPSAFGLAWIGLILLLYLFGTNYQNNLIIGLSLLLASLFQTCIIYSYKNLAGLRLSAKKNPQIYAGDTASFAVELSHQSSQLNMSSAANHAVDAGGHTWLKDASRHQQICLRFAGQHHVRIKQVRSEKLAYVPYDNSRRGRLIPGRITVESYFPLGLCRTWSYVDLDLQQIIFAKPKHDEIILSAAEKEAKEDEHGQQRAGINEFNELRAYVPGESLKQVAWKQWAQGKGLLTKTFSQPQGKPLWLLLAQIPGQDFEDRLSKLAWQVDELSQRQQVFGLVLDNNHTIKQDTGDKHRIACQQAIALFQTERGQTKGLQTQDFQPQAKNSVPSSSTSHASLSSAADTFMKKLRNIAKKGVKNAG</sequence>
<accession>Q12LP7</accession>
<evidence type="ECO:0000256" key="1">
    <source>
        <dbReference type="SAM" id="MobiDB-lite"/>
    </source>
</evidence>
<feature type="compositionally biased region" description="Low complexity" evidence="1">
    <location>
        <begin position="383"/>
        <end position="396"/>
    </location>
</feature>
<keyword evidence="2" id="KW-0472">Membrane</keyword>
<dbReference type="RefSeq" id="WP_011496780.1">
    <property type="nucleotide sequence ID" value="NC_007954.1"/>
</dbReference>
<reference evidence="3 4" key="1">
    <citation type="submission" date="2006-03" db="EMBL/GenBank/DDBJ databases">
        <title>Complete sequence of Shewanella denitrificans OS217.</title>
        <authorList>
            <consortium name="US DOE Joint Genome Institute"/>
            <person name="Copeland A."/>
            <person name="Lucas S."/>
            <person name="Lapidus A."/>
            <person name="Barry K."/>
            <person name="Detter J.C."/>
            <person name="Glavina del Rio T."/>
            <person name="Hammon N."/>
            <person name="Israni S."/>
            <person name="Dalin E."/>
            <person name="Tice H."/>
            <person name="Pitluck S."/>
            <person name="Brettin T."/>
            <person name="Bruce D."/>
            <person name="Han C."/>
            <person name="Tapia R."/>
            <person name="Gilna P."/>
            <person name="Kiss H."/>
            <person name="Schmutz J."/>
            <person name="Larimer F."/>
            <person name="Land M."/>
            <person name="Hauser L."/>
            <person name="Kyrpides N."/>
            <person name="Lykidis A."/>
            <person name="Richardson P."/>
        </authorList>
    </citation>
    <scope>NUCLEOTIDE SEQUENCE [LARGE SCALE GENOMIC DNA]</scope>
    <source>
        <strain evidence="4">OS217 / ATCC BAA-1090 / DSM 15013</strain>
    </source>
</reference>
<dbReference type="PANTHER" id="PTHR34351">
    <property type="entry name" value="SLR1927 PROTEIN-RELATED"/>
    <property type="match status" value="1"/>
</dbReference>
<protein>
    <submittedName>
        <fullName evidence="3">Uncharacterized protein</fullName>
    </submittedName>
</protein>
<gene>
    <name evidence="3" type="ordered locus">Sden_2349</name>
</gene>
<feature type="region of interest" description="Disordered" evidence="1">
    <location>
        <begin position="369"/>
        <end position="396"/>
    </location>
</feature>